<dbReference type="PANTHER" id="PTHR15691">
    <property type="entry name" value="WASH COMPLEX SUBUNIT 5"/>
    <property type="match status" value="1"/>
</dbReference>
<reference evidence="2" key="1">
    <citation type="submission" date="2021-02" db="EMBL/GenBank/DDBJ databases">
        <authorList>
            <person name="Dougan E. K."/>
            <person name="Rhodes N."/>
            <person name="Thang M."/>
            <person name="Chan C."/>
        </authorList>
    </citation>
    <scope>NUCLEOTIDE SEQUENCE</scope>
</reference>
<dbReference type="InterPro" id="IPR019393">
    <property type="entry name" value="WASH_strumpellin"/>
</dbReference>
<keyword evidence="3" id="KW-1185">Reference proteome</keyword>
<comment type="caution">
    <text evidence="2">The sequence shown here is derived from an EMBL/GenBank/DDBJ whole genome shotgun (WGS) entry which is preliminary data.</text>
</comment>
<dbReference type="OrthoDB" id="565118at2759"/>
<dbReference type="AlphaFoldDB" id="A0A813HBS5"/>
<evidence type="ECO:0000313" key="3">
    <source>
        <dbReference type="Proteomes" id="UP000654075"/>
    </source>
</evidence>
<dbReference type="GO" id="GO:0007032">
    <property type="term" value="P:endosome organization"/>
    <property type="evidence" value="ECO:0007669"/>
    <property type="project" value="TreeGrafter"/>
</dbReference>
<protein>
    <submittedName>
        <fullName evidence="2">Uncharacterized protein</fullName>
    </submittedName>
</protein>
<organism evidence="2 3">
    <name type="scientific">Polarella glacialis</name>
    <name type="common">Dinoflagellate</name>
    <dbReference type="NCBI Taxonomy" id="89957"/>
    <lineage>
        <taxon>Eukaryota</taxon>
        <taxon>Sar</taxon>
        <taxon>Alveolata</taxon>
        <taxon>Dinophyceae</taxon>
        <taxon>Suessiales</taxon>
        <taxon>Suessiaceae</taxon>
        <taxon>Polarella</taxon>
    </lineage>
</organism>
<accession>A0A813HBS5</accession>
<dbReference type="GO" id="GO:0051125">
    <property type="term" value="P:regulation of actin nucleation"/>
    <property type="evidence" value="ECO:0007669"/>
    <property type="project" value="TreeGrafter"/>
</dbReference>
<comment type="similarity">
    <text evidence="1">Belongs to the strumpellin family.</text>
</comment>
<dbReference type="PANTHER" id="PTHR15691:SF6">
    <property type="entry name" value="WASH COMPLEX SUBUNIT 5"/>
    <property type="match status" value="1"/>
</dbReference>
<dbReference type="GO" id="GO:0030041">
    <property type="term" value="P:actin filament polymerization"/>
    <property type="evidence" value="ECO:0007669"/>
    <property type="project" value="TreeGrafter"/>
</dbReference>
<evidence type="ECO:0000256" key="1">
    <source>
        <dbReference type="ARBA" id="ARBA00006224"/>
    </source>
</evidence>
<dbReference type="Pfam" id="PF10266">
    <property type="entry name" value="Strumpellin"/>
    <property type="match status" value="1"/>
</dbReference>
<dbReference type="GO" id="GO:0005768">
    <property type="term" value="C:endosome"/>
    <property type="evidence" value="ECO:0007669"/>
    <property type="project" value="TreeGrafter"/>
</dbReference>
<dbReference type="EMBL" id="CAJNNV010031244">
    <property type="protein sequence ID" value="CAE8635121.1"/>
    <property type="molecule type" value="Genomic_DNA"/>
</dbReference>
<name>A0A813HBS5_POLGL</name>
<dbReference type="Proteomes" id="UP000654075">
    <property type="component" value="Unassembled WGS sequence"/>
</dbReference>
<sequence length="1052" mass="115344">MRICCEKPPPPLAERKEQLISELIERAELIFPALSMLDGPTCVICLEVVAPGAATPSMRSSVAVKGVHPRLVEAQPAEEPPPSQLPHLQKLHADLAGRLFRVLAAIRKYAADLARYLEDLEGGAYIGHSTESILRDPDGAQLLPEAVALLGTLLNGFQAKPENECTAGTSLESEDFADVCRLFKVTGRPADSDLASRPAGYPESYFSRFPLPREVVRLVIGKLQTGDVYNAALHYPLPEHRSHGLSAQAGLLYVTLFFDPRALSTDFVAMREIVDRHFGDAWVVSYALGCTADLMAMWAPYPAAMQALGAAITPTTVRQLQDQHLERMTEVRLQLQEYLTEGVLSEELVSQKTSAMLSCLRQANTSIRWLLLQPTTSDPKLKAVCKDSSQMKEQLLQALVDTALMEEKVCNLLAPLVQRRDSDWEELKASASQAMDDLAVYFSGEHALRRNVRNEELESWFRGLQQRIDELNFGGQENSLSLSRKIAQLSKALEEVALFHGVSQQPQILHFLADARQILQKMLRTANLSEDTLRTIETVADLSYAWKALGAYREAMRGLLAQSPDSVKGLRALFLKLASILEAPLRRIRQSGNESHKSLVSGYYSARLVEFMRSVLQEIPRLIFGLLGELSTLDAARLPSSLHSRVSVLELQSYAQQSEQANHKFGALTQRIALLMRGIRETDVAVLGAILVEPREVLLDGLRREVAGQIEALTSSRQDLALPLEALSVQSEALRQSFEHVQDYLGVSGLQLWHQEFGRVVRFLLHMEEHALLRRRLPAPSCSPHHDPSAPIAFPDASASINSGDEGSFISRTAAMLLSLTAPKAAMGGLHGEWRSLQSGSALLDGLIFEAMRKALLGLRAAGRARKVFSGCRVLLKDGEVQSTLQKAKAAKTSSGAAATKALKSASSRISSQVGPLADALAGLGQVALLRRRLAALLRLRCRLDAPLAGGALSVLDAAALAETLELDNEAEEAPDTQLPSLWDFFGGEKGASPEEWQIRFRRWLARAGELPGLADPMRQLLIVVPEGTTPADLDILLVLVLFISYIVQSQC</sequence>
<proteinExistence type="inferred from homology"/>
<dbReference type="GO" id="GO:0140285">
    <property type="term" value="P:endosome fission"/>
    <property type="evidence" value="ECO:0007669"/>
    <property type="project" value="TreeGrafter"/>
</dbReference>
<gene>
    <name evidence="2" type="ORF">PGLA1383_LOCUS50727</name>
</gene>
<dbReference type="GO" id="GO:0071203">
    <property type="term" value="C:WASH complex"/>
    <property type="evidence" value="ECO:0007669"/>
    <property type="project" value="InterPro"/>
</dbReference>
<evidence type="ECO:0000313" key="2">
    <source>
        <dbReference type="EMBL" id="CAE8635121.1"/>
    </source>
</evidence>